<evidence type="ECO:0000313" key="1">
    <source>
        <dbReference type="EMBL" id="PKX89228.1"/>
    </source>
</evidence>
<gene>
    <name evidence="1" type="ORF">P174DRAFT_445823</name>
</gene>
<evidence type="ECO:0000313" key="2">
    <source>
        <dbReference type="Proteomes" id="UP000234474"/>
    </source>
</evidence>
<proteinExistence type="predicted"/>
<sequence>MFEAVGPYSFTLFTRYLGWSHPEIKVLVAGMRKELRDFYTYHLYTEVHVTYGQRPETD</sequence>
<dbReference type="EMBL" id="MSZS01000010">
    <property type="protein sequence ID" value="PKX89228.1"/>
    <property type="molecule type" value="Genomic_DNA"/>
</dbReference>
<organism evidence="1 2">
    <name type="scientific">Aspergillus novofumigatus (strain IBT 16806)</name>
    <dbReference type="NCBI Taxonomy" id="1392255"/>
    <lineage>
        <taxon>Eukaryota</taxon>
        <taxon>Fungi</taxon>
        <taxon>Dikarya</taxon>
        <taxon>Ascomycota</taxon>
        <taxon>Pezizomycotina</taxon>
        <taxon>Eurotiomycetes</taxon>
        <taxon>Eurotiomycetidae</taxon>
        <taxon>Eurotiales</taxon>
        <taxon>Aspergillaceae</taxon>
        <taxon>Aspergillus</taxon>
        <taxon>Aspergillus subgen. Fumigati</taxon>
    </lineage>
</organism>
<dbReference type="Proteomes" id="UP000234474">
    <property type="component" value="Unassembled WGS sequence"/>
</dbReference>
<name>A0A2I1BV16_ASPN1</name>
<protein>
    <submittedName>
        <fullName evidence="1">Uncharacterized protein</fullName>
    </submittedName>
</protein>
<dbReference type="SUPFAM" id="SSF53335">
    <property type="entry name" value="S-adenosyl-L-methionine-dependent methyltransferases"/>
    <property type="match status" value="1"/>
</dbReference>
<dbReference type="VEuPathDB" id="FungiDB:P174DRAFT_445823"/>
<keyword evidence="2" id="KW-1185">Reference proteome</keyword>
<dbReference type="AlphaFoldDB" id="A0A2I1BV16"/>
<dbReference type="STRING" id="1392255.A0A2I1BV16"/>
<dbReference type="RefSeq" id="XP_024677823.1">
    <property type="nucleotide sequence ID" value="XM_024828424.1"/>
</dbReference>
<dbReference type="GeneID" id="36535749"/>
<comment type="caution">
    <text evidence="1">The sequence shown here is derived from an EMBL/GenBank/DDBJ whole genome shotgun (WGS) entry which is preliminary data.</text>
</comment>
<accession>A0A2I1BV16</accession>
<reference evidence="2" key="1">
    <citation type="journal article" date="2018" name="Proc. Natl. Acad. Sci. U.S.A.">
        <title>Linking secondary metabolites to gene clusters through genome sequencing of six diverse Aspergillus species.</title>
        <authorList>
            <person name="Kaerboelling I."/>
            <person name="Vesth T.C."/>
            <person name="Frisvad J.C."/>
            <person name="Nybo J.L."/>
            <person name="Theobald S."/>
            <person name="Kuo A."/>
            <person name="Bowyer P."/>
            <person name="Matsuda Y."/>
            <person name="Mondo S."/>
            <person name="Lyhne E.K."/>
            <person name="Kogle M.E."/>
            <person name="Clum A."/>
            <person name="Lipzen A."/>
            <person name="Salamov A."/>
            <person name="Ngan C.Y."/>
            <person name="Daum C."/>
            <person name="Chiniquy J."/>
            <person name="Barry K."/>
            <person name="LaButti K."/>
            <person name="Haridas S."/>
            <person name="Simmons B.A."/>
            <person name="Magnuson J.K."/>
            <person name="Mortensen U.H."/>
            <person name="Larsen T.O."/>
            <person name="Grigoriev I.V."/>
            <person name="Baker S.E."/>
            <person name="Andersen M.R."/>
        </authorList>
    </citation>
    <scope>NUCLEOTIDE SEQUENCE [LARGE SCALE GENOMIC DNA]</scope>
    <source>
        <strain evidence="2">IBT 16806</strain>
    </source>
</reference>
<dbReference type="OrthoDB" id="2013972at2759"/>
<dbReference type="InterPro" id="IPR029063">
    <property type="entry name" value="SAM-dependent_MTases_sf"/>
</dbReference>